<feature type="compositionally biased region" description="Pro residues" evidence="1">
    <location>
        <begin position="146"/>
        <end position="165"/>
    </location>
</feature>
<dbReference type="Proteomes" id="UP000008281">
    <property type="component" value="Unassembled WGS sequence"/>
</dbReference>
<dbReference type="STRING" id="31234.E3M5A1"/>
<evidence type="ECO:0000313" key="3">
    <source>
        <dbReference type="Proteomes" id="UP000008281"/>
    </source>
</evidence>
<dbReference type="EMBL" id="DS268425">
    <property type="protein sequence ID" value="EFO92147.1"/>
    <property type="molecule type" value="Genomic_DNA"/>
</dbReference>
<feature type="compositionally biased region" description="Polar residues" evidence="1">
    <location>
        <begin position="461"/>
        <end position="484"/>
    </location>
</feature>
<feature type="region of interest" description="Disordered" evidence="1">
    <location>
        <begin position="55"/>
        <end position="78"/>
    </location>
</feature>
<proteinExistence type="predicted"/>
<dbReference type="HOGENOM" id="CLU_292609_0_0_1"/>
<reference evidence="2" key="1">
    <citation type="submission" date="2007-07" db="EMBL/GenBank/DDBJ databases">
        <title>PCAP assembly of the Caenorhabditis remanei genome.</title>
        <authorList>
            <consortium name="The Caenorhabditis remanei Sequencing Consortium"/>
            <person name="Wilson R.K."/>
        </authorList>
    </citation>
    <scope>NUCLEOTIDE SEQUENCE [LARGE SCALE GENOMIC DNA]</scope>
    <source>
        <strain evidence="2">PB4641</strain>
    </source>
</reference>
<gene>
    <name evidence="2" type="ORF">CRE_10873</name>
</gene>
<dbReference type="CTD" id="9799221"/>
<sequence length="1041" mass="117565">MPKELLDVFPTRRNQKIADETDICNTRRTTRLSAVGELYTYCTYAGTVVVYQNPKRAPKPPRISYSPDPKPARPRAKSVRPAIVAPLSVPPVPLNPVQHVSSNAIQQIQLNSLQPVQLQFQPNKPKTARQKSQSVPPKSLQSKPVQPKPVQPKLVPPKLVPPRLVPPKSVQPKSLQSKPVQPKSVQSKPVQPKSVRSKSVQPKSVQPKLVPPKSVPPKSVQPKSVQSKPVQPKSVRSKSVQPKSVQPKLVPPKSVPPKSVQPKSVQPKPVQPKSVRSKSVQPKSVQPKPMQPKPVQPKSVQQKPMQNKQIRSKSFRQTSVNTNPCSQNAAQPNSPRQKRSPRKPLQLNNSVPQRKIQLRSARENSIPRKPLLLKSILKKTVPSNSIWTRQNSFISRPIQPKYTSVPPRTIRFKLPLQSSTPPRPIMKIDSSERKPIRQQSLPPKSILQNTVQPNEVPVNRQPKTATRPVRSQSELSACSDTSAPPRTGLKRAASCSQSLQTKRLKQQEEEVVSIRSYPNKSPIPFSDDELDDEVFSPSSLPAPAHHSINTTGLPASNTSERFEDVTFDDIFIKEEEPDSGYEPIIKNPGNPCDDGFYEVFTINDVDHEIVVSNDCKDAKSVYHLNGIYDVDDVDKAYDIDEIKRIKTADIVNKLEDTNDVNEFNRVNDAYDVNTANAVNDVLDFDMADNANVANHFNAFNDVNDFNDLMDVNDFNNVNFFNDSNKVNGADVANVVKDGYDFNGIEVFHDANVPKDVNLVNDFKNMNDANNVEDPPGGNIGDVVNDAYDVSIGALYSSESALPVFANGKVAIEYDNFDFSVSCALIRNLRCFDENHEGSLIPLLKLADREIINKLCESTVEDFYVREFVPAFDNMKKYQEEPTKFVNSNEGQFERYVEDGRVIEVPLPPKPELFPYQIDKRSKAEIVKETNKKIESEWQNEVNERQRIAEEWINQQAELEHERFINYQMELDQDFQRQMLNNPPLINMFPVPYPELNPNNFPFYPQFPPIPQNPFVIPPLDLNYYNIYPPNMPPPFNPNFHM</sequence>
<dbReference type="RefSeq" id="XP_003108455.2">
    <property type="nucleotide sequence ID" value="XM_003108407.2"/>
</dbReference>
<dbReference type="AlphaFoldDB" id="E3M5A1"/>
<feature type="region of interest" description="Disordered" evidence="1">
    <location>
        <begin position="122"/>
        <end position="363"/>
    </location>
</feature>
<feature type="compositionally biased region" description="Low complexity" evidence="1">
    <location>
        <begin position="536"/>
        <end position="547"/>
    </location>
</feature>
<keyword evidence="3" id="KW-1185">Reference proteome</keyword>
<feature type="compositionally biased region" description="Polar residues" evidence="1">
    <location>
        <begin position="171"/>
        <end position="189"/>
    </location>
</feature>
<dbReference type="KEGG" id="crq:GCK72_014910"/>
<feature type="compositionally biased region" description="Polar residues" evidence="1">
    <location>
        <begin position="548"/>
        <end position="557"/>
    </location>
</feature>
<name>E3M5A1_CAERE</name>
<feature type="compositionally biased region" description="Polar residues" evidence="1">
    <location>
        <begin position="122"/>
        <end position="142"/>
    </location>
</feature>
<dbReference type="InParanoid" id="E3M5A1"/>
<feature type="compositionally biased region" description="Polar residues" evidence="1">
    <location>
        <begin position="437"/>
        <end position="453"/>
    </location>
</feature>
<accession>E3M5A1</accession>
<feature type="compositionally biased region" description="Low complexity" evidence="1">
    <location>
        <begin position="296"/>
        <end position="306"/>
    </location>
</feature>
<evidence type="ECO:0000313" key="2">
    <source>
        <dbReference type="EMBL" id="EFO92147.1"/>
    </source>
</evidence>
<feature type="compositionally biased region" description="Low complexity" evidence="1">
    <location>
        <begin position="256"/>
        <end position="288"/>
    </location>
</feature>
<feature type="region of interest" description="Disordered" evidence="1">
    <location>
        <begin position="414"/>
        <end position="557"/>
    </location>
</feature>
<dbReference type="eggNOG" id="ENOG502RWBF">
    <property type="taxonomic scope" value="Eukaryota"/>
</dbReference>
<dbReference type="GeneID" id="9799221"/>
<feature type="compositionally biased region" description="Low complexity" evidence="1">
    <location>
        <begin position="216"/>
        <end position="248"/>
    </location>
</feature>
<dbReference type="OrthoDB" id="5877826at2759"/>
<protein>
    <submittedName>
        <fullName evidence="2">Uncharacterized protein</fullName>
    </submittedName>
</protein>
<evidence type="ECO:0000256" key="1">
    <source>
        <dbReference type="SAM" id="MobiDB-lite"/>
    </source>
</evidence>
<feature type="compositionally biased region" description="Polar residues" evidence="1">
    <location>
        <begin position="315"/>
        <end position="335"/>
    </location>
</feature>
<organism evidence="3">
    <name type="scientific">Caenorhabditis remanei</name>
    <name type="common">Caenorhabditis vulgaris</name>
    <dbReference type="NCBI Taxonomy" id="31234"/>
    <lineage>
        <taxon>Eukaryota</taxon>
        <taxon>Metazoa</taxon>
        <taxon>Ecdysozoa</taxon>
        <taxon>Nematoda</taxon>
        <taxon>Chromadorea</taxon>
        <taxon>Rhabditida</taxon>
        <taxon>Rhabditina</taxon>
        <taxon>Rhabditomorpha</taxon>
        <taxon>Rhabditoidea</taxon>
        <taxon>Rhabditidae</taxon>
        <taxon>Peloderinae</taxon>
        <taxon>Caenorhabditis</taxon>
    </lineage>
</organism>